<dbReference type="EMBL" id="CAADFD010000084">
    <property type="protein sequence ID" value="VFJ63502.1"/>
    <property type="molecule type" value="Genomic_DNA"/>
</dbReference>
<dbReference type="GO" id="GO:0008270">
    <property type="term" value="F:zinc ion binding"/>
    <property type="evidence" value="ECO:0007669"/>
    <property type="project" value="UniProtKB-KW"/>
</dbReference>
<keyword evidence="2" id="KW-0862">Zinc</keyword>
<protein>
    <submittedName>
        <fullName evidence="2">Zinc-finger of transposase IS204/IS1001/IS1096/IS1165</fullName>
    </submittedName>
</protein>
<keyword evidence="2" id="KW-0863">Zinc-finger</keyword>
<proteinExistence type="predicted"/>
<feature type="domain" description="Transposase IS204/IS1001/IS1096/IS1165 zinc-finger" evidence="1">
    <location>
        <begin position="44"/>
        <end position="84"/>
    </location>
</feature>
<dbReference type="Pfam" id="PF14690">
    <property type="entry name" value="Zn_ribbon_ISL3"/>
    <property type="match status" value="1"/>
</dbReference>
<reference evidence="2" key="1">
    <citation type="submission" date="2019-02" db="EMBL/GenBank/DDBJ databases">
        <authorList>
            <person name="Gruber-Vodicka R. H."/>
            <person name="Seah K. B. B."/>
        </authorList>
    </citation>
    <scope>NUCLEOTIDE SEQUENCE</scope>
    <source>
        <strain evidence="2">BECK_BZ106</strain>
    </source>
</reference>
<dbReference type="AlphaFoldDB" id="A0A450T9Z6"/>
<name>A0A450T9Z6_9GAMM</name>
<evidence type="ECO:0000259" key="1">
    <source>
        <dbReference type="Pfam" id="PF14690"/>
    </source>
</evidence>
<gene>
    <name evidence="2" type="ORF">BECKFW1821B_GA0114236_10843</name>
</gene>
<dbReference type="InterPro" id="IPR029261">
    <property type="entry name" value="Transposase_Znf"/>
</dbReference>
<organism evidence="2">
    <name type="scientific">Candidatus Kentrum sp. FW</name>
    <dbReference type="NCBI Taxonomy" id="2126338"/>
    <lineage>
        <taxon>Bacteria</taxon>
        <taxon>Pseudomonadati</taxon>
        <taxon>Pseudomonadota</taxon>
        <taxon>Gammaproteobacteria</taxon>
        <taxon>Candidatus Kentrum</taxon>
    </lineage>
</organism>
<keyword evidence="2" id="KW-0479">Metal-binding</keyword>
<evidence type="ECO:0000313" key="2">
    <source>
        <dbReference type="EMBL" id="VFJ63502.1"/>
    </source>
</evidence>
<sequence>MRDTDLYTRIPGIEVPWQVSSVKVEMAKEEVIVQVERKVGAKLRCPTCGRESQCYDSRRRWWRHLDTCQYKTILEVDVPRVECPWSGDDIGAMGGAEFGFYGNVRGLGHRLVEGGIHRSGIAADRKGQ</sequence>
<accession>A0A450T9Z6</accession>